<dbReference type="EMBL" id="SOCA01000007">
    <property type="protein sequence ID" value="TDU67306.1"/>
    <property type="molecule type" value="Genomic_DNA"/>
</dbReference>
<dbReference type="InterPro" id="IPR016187">
    <property type="entry name" value="CTDL_fold"/>
</dbReference>
<organism evidence="3 4">
    <name type="scientific">Prosthecobacter fusiformis</name>
    <dbReference type="NCBI Taxonomy" id="48464"/>
    <lineage>
        <taxon>Bacteria</taxon>
        <taxon>Pseudomonadati</taxon>
        <taxon>Verrucomicrobiota</taxon>
        <taxon>Verrucomicrobiia</taxon>
        <taxon>Verrucomicrobiales</taxon>
        <taxon>Verrucomicrobiaceae</taxon>
        <taxon>Prosthecobacter</taxon>
    </lineage>
</organism>
<evidence type="ECO:0000313" key="4">
    <source>
        <dbReference type="Proteomes" id="UP000295662"/>
    </source>
</evidence>
<reference evidence="3 4" key="1">
    <citation type="submission" date="2019-03" db="EMBL/GenBank/DDBJ databases">
        <title>Genomic Encyclopedia of Archaeal and Bacterial Type Strains, Phase II (KMG-II): from individual species to whole genera.</title>
        <authorList>
            <person name="Goeker M."/>
        </authorList>
    </citation>
    <scope>NUCLEOTIDE SEQUENCE [LARGE SCALE GENOMIC DNA]</scope>
    <source>
        <strain evidence="3 4">ATCC 25309</strain>
    </source>
</reference>
<evidence type="ECO:0000313" key="3">
    <source>
        <dbReference type="EMBL" id="TDU67306.1"/>
    </source>
</evidence>
<name>A0A4R7RRD2_9BACT</name>
<dbReference type="OrthoDB" id="174270at2"/>
<feature type="chain" id="PRO_5020867240" evidence="1">
    <location>
        <begin position="31"/>
        <end position="253"/>
    </location>
</feature>
<dbReference type="RefSeq" id="WP_133796522.1">
    <property type="nucleotide sequence ID" value="NZ_SOCA01000007.1"/>
</dbReference>
<accession>A0A4R7RRD2</accession>
<dbReference type="PANTHER" id="PTHR23150">
    <property type="entry name" value="SULFATASE MODIFYING FACTOR 1, 2"/>
    <property type="match status" value="1"/>
</dbReference>
<dbReference type="InterPro" id="IPR051043">
    <property type="entry name" value="Sulfatase_Mod_Factor_Kinase"/>
</dbReference>
<dbReference type="PANTHER" id="PTHR23150:SF19">
    <property type="entry name" value="FORMYLGLYCINE-GENERATING ENZYME"/>
    <property type="match status" value="1"/>
</dbReference>
<feature type="domain" description="Sulfatase-modifying factor enzyme-like" evidence="2">
    <location>
        <begin position="77"/>
        <end position="206"/>
    </location>
</feature>
<evidence type="ECO:0000259" key="2">
    <source>
        <dbReference type="Pfam" id="PF03781"/>
    </source>
</evidence>
<protein>
    <submittedName>
        <fullName evidence="3">Sulfatase-modifying factor enzyme 1</fullName>
    </submittedName>
</protein>
<keyword evidence="4" id="KW-1185">Reference proteome</keyword>
<dbReference type="Pfam" id="PF03781">
    <property type="entry name" value="FGE-sulfatase"/>
    <property type="match status" value="1"/>
</dbReference>
<dbReference type="Proteomes" id="UP000295662">
    <property type="component" value="Unassembled WGS sequence"/>
</dbReference>
<gene>
    <name evidence="3" type="ORF">EI77_03509</name>
</gene>
<keyword evidence="1" id="KW-0732">Signal</keyword>
<sequence length="253" mass="27700">MRYSIVRFVILSACLSLFSNCANTPGPASAETSLPPATKEAPFVNSLGMKFVPVPGTNILMCTTETNVTQCGALGIYSVHSSQGERPGAGIEWEQAKEWCGKMSQREGRRYRLPTHAEWDMAVGTGRLYPWGDAWPPPDNFANYNGQEMKTAIVVDEIKGELHGVNAATTIKEYRDRHPFTAPCGSYPANELGIHDLAGNVWEWVNGSPSLRGGGYMQDATDHTVLTSLYHRNIVPNIPDDTSNAGFRVVIEP</sequence>
<evidence type="ECO:0000256" key="1">
    <source>
        <dbReference type="SAM" id="SignalP"/>
    </source>
</evidence>
<dbReference type="InterPro" id="IPR005532">
    <property type="entry name" value="SUMF_dom"/>
</dbReference>
<dbReference type="InterPro" id="IPR042095">
    <property type="entry name" value="SUMF_sf"/>
</dbReference>
<dbReference type="AlphaFoldDB" id="A0A4R7RRD2"/>
<dbReference type="Gene3D" id="3.90.1580.10">
    <property type="entry name" value="paralog of FGE (formylglycine-generating enzyme)"/>
    <property type="match status" value="1"/>
</dbReference>
<dbReference type="SUPFAM" id="SSF56436">
    <property type="entry name" value="C-type lectin-like"/>
    <property type="match status" value="1"/>
</dbReference>
<comment type="caution">
    <text evidence="3">The sequence shown here is derived from an EMBL/GenBank/DDBJ whole genome shotgun (WGS) entry which is preliminary data.</text>
</comment>
<proteinExistence type="predicted"/>
<dbReference type="GO" id="GO:0120147">
    <property type="term" value="F:formylglycine-generating oxidase activity"/>
    <property type="evidence" value="ECO:0007669"/>
    <property type="project" value="TreeGrafter"/>
</dbReference>
<feature type="signal peptide" evidence="1">
    <location>
        <begin position="1"/>
        <end position="30"/>
    </location>
</feature>